<organism evidence="9">
    <name type="scientific">Agkistrodon contortrix contortrix</name>
    <name type="common">Southern copperhead</name>
    <dbReference type="NCBI Taxonomy" id="8713"/>
    <lineage>
        <taxon>Eukaryota</taxon>
        <taxon>Metazoa</taxon>
        <taxon>Chordata</taxon>
        <taxon>Craniata</taxon>
        <taxon>Vertebrata</taxon>
        <taxon>Euteleostomi</taxon>
        <taxon>Lepidosauria</taxon>
        <taxon>Squamata</taxon>
        <taxon>Bifurcata</taxon>
        <taxon>Unidentata</taxon>
        <taxon>Episquamata</taxon>
        <taxon>Toxicofera</taxon>
        <taxon>Serpentes</taxon>
        <taxon>Colubroidea</taxon>
        <taxon>Viperidae</taxon>
        <taxon>Crotalinae</taxon>
        <taxon>Agkistrodon</taxon>
    </lineage>
</organism>
<dbReference type="PROSITE" id="PS50005">
    <property type="entry name" value="TPR"/>
    <property type="match status" value="4"/>
</dbReference>
<name>A0A1W7RE04_AGKCO</name>
<dbReference type="AlphaFoldDB" id="A0A1W7RE04"/>
<protein>
    <recommendedName>
        <fullName evidence="4">RNA polymerase II-associated protein 3</fullName>
    </recommendedName>
</protein>
<dbReference type="PANTHER" id="PTHR46423">
    <property type="entry name" value="RNA POLYMERASE II-ASSOCIATED PROTEIN 3"/>
    <property type="match status" value="1"/>
</dbReference>
<evidence type="ECO:0000259" key="8">
    <source>
        <dbReference type="Pfam" id="PF13877"/>
    </source>
</evidence>
<evidence type="ECO:0000256" key="4">
    <source>
        <dbReference type="ARBA" id="ARBA00040133"/>
    </source>
</evidence>
<dbReference type="InterPro" id="IPR011990">
    <property type="entry name" value="TPR-like_helical_dom_sf"/>
</dbReference>
<comment type="similarity">
    <text evidence="3">Belongs to the RPAP3 family.</text>
</comment>
<evidence type="ECO:0000313" key="9">
    <source>
        <dbReference type="EMBL" id="JAV49371.1"/>
    </source>
</evidence>
<dbReference type="FunFam" id="1.25.40.10:FF:000057">
    <property type="entry name" value="RNA polymerase II associated protein 3"/>
    <property type="match status" value="1"/>
</dbReference>
<dbReference type="SUPFAM" id="SSF48452">
    <property type="entry name" value="TPR-like"/>
    <property type="match status" value="2"/>
</dbReference>
<feature type="repeat" description="TPR" evidence="5">
    <location>
        <begin position="348"/>
        <end position="381"/>
    </location>
</feature>
<dbReference type="Pfam" id="PF00515">
    <property type="entry name" value="TPR_1"/>
    <property type="match status" value="2"/>
</dbReference>
<evidence type="ECO:0000256" key="1">
    <source>
        <dbReference type="ARBA" id="ARBA00022737"/>
    </source>
</evidence>
<evidence type="ECO:0000256" key="6">
    <source>
        <dbReference type="SAM" id="Coils"/>
    </source>
</evidence>
<evidence type="ECO:0000256" key="2">
    <source>
        <dbReference type="ARBA" id="ARBA00022803"/>
    </source>
</evidence>
<dbReference type="EMBL" id="GDAY02002061">
    <property type="protein sequence ID" value="JAV49371.1"/>
    <property type="molecule type" value="Transcribed_RNA"/>
</dbReference>
<feature type="repeat" description="TPR" evidence="5">
    <location>
        <begin position="280"/>
        <end position="313"/>
    </location>
</feature>
<dbReference type="Pfam" id="PF13432">
    <property type="entry name" value="TPR_16"/>
    <property type="match status" value="1"/>
</dbReference>
<feature type="repeat" description="TPR" evidence="5">
    <location>
        <begin position="197"/>
        <end position="230"/>
    </location>
</feature>
<feature type="region of interest" description="Disordered" evidence="7">
    <location>
        <begin position="36"/>
        <end position="80"/>
    </location>
</feature>
<dbReference type="GO" id="GO:0101031">
    <property type="term" value="C:protein folding chaperone complex"/>
    <property type="evidence" value="ECO:0007669"/>
    <property type="project" value="TreeGrafter"/>
</dbReference>
<reference evidence="9" key="2">
    <citation type="submission" date="2017-04" db="EMBL/GenBank/DDBJ databases">
        <title>Venomic assessment of a copperhead snake (Agkistrodon contortrix) produced by parthenogenesis.</title>
        <authorList>
            <person name="Calvete J.J."/>
            <person name="Casewell N."/>
            <person name="Wuster W."/>
            <person name="Rokyta D.R."/>
            <person name="Storey D."/>
            <person name="Smith C.S."/>
            <person name="Schuett G.W."/>
            <person name="Booth W."/>
        </authorList>
    </citation>
    <scope>NUCLEOTIDE SEQUENCE</scope>
    <source>
        <strain evidence="9">KW1091</strain>
        <tissue evidence="9">Venom gland</tissue>
    </source>
</reference>
<evidence type="ECO:0000256" key="7">
    <source>
        <dbReference type="SAM" id="MobiDB-lite"/>
    </source>
</evidence>
<feature type="compositionally biased region" description="Basic and acidic residues" evidence="7">
    <location>
        <begin position="36"/>
        <end position="54"/>
    </location>
</feature>
<proteinExistence type="inferred from homology"/>
<dbReference type="SMART" id="SM00028">
    <property type="entry name" value="TPR"/>
    <property type="match status" value="6"/>
</dbReference>
<accession>A0A1W7RE04</accession>
<dbReference type="InterPro" id="IPR025986">
    <property type="entry name" value="RPAP3-like_C"/>
</dbReference>
<dbReference type="Gene3D" id="1.25.40.10">
    <property type="entry name" value="Tetratricopeptide repeat domain"/>
    <property type="match status" value="2"/>
</dbReference>
<feature type="repeat" description="TPR" evidence="5">
    <location>
        <begin position="129"/>
        <end position="162"/>
    </location>
</feature>
<keyword evidence="6" id="KW-0175">Coiled coil</keyword>
<feature type="coiled-coil region" evidence="6">
    <location>
        <begin position="230"/>
        <end position="284"/>
    </location>
</feature>
<dbReference type="InterPro" id="IPR051966">
    <property type="entry name" value="RPAP3"/>
</dbReference>
<keyword evidence="1" id="KW-0677">Repeat</keyword>
<dbReference type="PANTHER" id="PTHR46423:SF1">
    <property type="entry name" value="RNA POLYMERASE II-ASSOCIATED PROTEIN 3"/>
    <property type="match status" value="1"/>
</dbReference>
<feature type="domain" description="RNA-polymerase II-associated protein 3-like C-terminal" evidence="8">
    <location>
        <begin position="549"/>
        <end position="639"/>
    </location>
</feature>
<sequence>MSSPNKAVELQLQIRQNAEELQDFVKDLESWEKDIKEKDHDLRHQSDTAEKDLPPIRNEAYKKKKSKVKTVSKQTSEENKKNKIKSYDYEAWAKLDVDKILEELDKEHTTHDSVSDSEQDGICIDTEKALAEKEKGNTYFKQGKYDAAIECYTKGMNADPYNPALPTNRASAFFRLKKFSVAESDCSLALALNKNYTKAYSRRGAARLVLQNFKGAKEDYEKVLELDPNNSEAKNELRKIEQALLSKENCQAEETDTFRKVEIAEEELKQLEEEQLKQKAMAEKDLGNRYFKAGKYETAIECYTRGIAADGTNALLPANRAMAYLKVQKYEAAEEDCTRAVLLDSLYSKAFARRGTARAALGKLKEAMQDFESVLKLKPGNKQAMNEIAKLKNELIAKGFLSDTEYSGLPQNKSEIQNLVKPIDKPLHLRSVKPLRRINIEEISNDVLSPNLISTRESEPIQSVFDNPNETQELISIKNQNEDFSSPSGTLKAKLLKIEEIGDALLTESVITNTVKEKASLQPCAIKKQAKTENCIISSVSKFSVPPVPVNSFQLESDFRKLKDYPDQLYTYFKQIDPSLYPNLFQKSLDPEVFCQILKILQDFHTKKEEPLLILQILHKLSESKRFDMAVMFMSEPEKKTVRSLFDHLEQSHLEDSPIKQLKIKYIV</sequence>
<reference evidence="9" key="1">
    <citation type="journal article" date="2015" name="G3 (Bethesda)">
        <title>Post-transcriptional mechanisms contribute little to phenotypic variation in snake venoms.</title>
        <authorList>
            <person name="Rokyta D.R."/>
            <person name="Margres M.J."/>
            <person name="Calvin K."/>
        </authorList>
    </citation>
    <scope>NUCLEOTIDE SEQUENCE</scope>
    <source>
        <strain evidence="9">KW1091</strain>
        <tissue evidence="9">Venom gland</tissue>
    </source>
</reference>
<dbReference type="Pfam" id="PF13877">
    <property type="entry name" value="RPAP3_C"/>
    <property type="match status" value="1"/>
</dbReference>
<keyword evidence="2 5" id="KW-0802">TPR repeat</keyword>
<evidence type="ECO:0000256" key="3">
    <source>
        <dbReference type="ARBA" id="ARBA00038275"/>
    </source>
</evidence>
<evidence type="ECO:0000256" key="5">
    <source>
        <dbReference type="PROSITE-ProRule" id="PRU00339"/>
    </source>
</evidence>
<dbReference type="InterPro" id="IPR019734">
    <property type="entry name" value="TPR_rpt"/>
</dbReference>